<protein>
    <submittedName>
        <fullName evidence="3">PaaI family thioesterase</fullName>
    </submittedName>
</protein>
<organism evidence="3 4">
    <name type="scientific">Tomitella cavernea</name>
    <dbReference type="NCBI Taxonomy" id="1387982"/>
    <lineage>
        <taxon>Bacteria</taxon>
        <taxon>Bacillati</taxon>
        <taxon>Actinomycetota</taxon>
        <taxon>Actinomycetes</taxon>
        <taxon>Mycobacteriales</taxon>
        <taxon>Tomitella</taxon>
    </lineage>
</organism>
<comment type="caution">
    <text evidence="3">The sequence shown here is derived from an EMBL/GenBank/DDBJ whole genome shotgun (WGS) entry which is preliminary data.</text>
</comment>
<dbReference type="NCBIfam" id="TIGR00369">
    <property type="entry name" value="unchar_dom_1"/>
    <property type="match status" value="1"/>
</dbReference>
<dbReference type="Proteomes" id="UP001500839">
    <property type="component" value="Unassembled WGS sequence"/>
</dbReference>
<gene>
    <name evidence="3" type="ORF">GCM10023353_04920</name>
</gene>
<dbReference type="EMBL" id="BAABKQ010000001">
    <property type="protein sequence ID" value="GAA4805194.1"/>
    <property type="molecule type" value="Genomic_DNA"/>
</dbReference>
<evidence type="ECO:0000256" key="1">
    <source>
        <dbReference type="ARBA" id="ARBA00022801"/>
    </source>
</evidence>
<feature type="domain" description="Thioesterase" evidence="2">
    <location>
        <begin position="74"/>
        <end position="151"/>
    </location>
</feature>
<accession>A0ABP9C7X8</accession>
<reference evidence="4" key="1">
    <citation type="journal article" date="2019" name="Int. J. Syst. Evol. Microbiol.">
        <title>The Global Catalogue of Microorganisms (GCM) 10K type strain sequencing project: providing services to taxonomists for standard genome sequencing and annotation.</title>
        <authorList>
            <consortium name="The Broad Institute Genomics Platform"/>
            <consortium name="The Broad Institute Genome Sequencing Center for Infectious Disease"/>
            <person name="Wu L."/>
            <person name="Ma J."/>
        </authorList>
    </citation>
    <scope>NUCLEOTIDE SEQUENCE [LARGE SCALE GENOMIC DNA]</scope>
    <source>
        <strain evidence="4">JCM 18542</strain>
    </source>
</reference>
<name>A0ABP9C7X8_9ACTN</name>
<dbReference type="Pfam" id="PF03061">
    <property type="entry name" value="4HBT"/>
    <property type="match status" value="1"/>
</dbReference>
<sequence>MTAEHSRTHSWADPADIAEAREGLTGLEFMERLHSGEIPYPPSGGALDFRIAALARGSVTLEAEPGEYQYNAVGTVHGGVLSAWLDSAMGYSIQSTLEAGEGFTTLDLTVRFIRGVTTETGPVRAVGKVEHRGGRTATARGELRDSDGALLASGTATGMILR</sequence>
<evidence type="ECO:0000313" key="4">
    <source>
        <dbReference type="Proteomes" id="UP001500839"/>
    </source>
</evidence>
<dbReference type="CDD" id="cd03443">
    <property type="entry name" value="PaaI_thioesterase"/>
    <property type="match status" value="1"/>
</dbReference>
<dbReference type="InterPro" id="IPR006683">
    <property type="entry name" value="Thioestr_dom"/>
</dbReference>
<proteinExistence type="predicted"/>
<evidence type="ECO:0000313" key="3">
    <source>
        <dbReference type="EMBL" id="GAA4805194.1"/>
    </source>
</evidence>
<keyword evidence="4" id="KW-1185">Reference proteome</keyword>
<keyword evidence="1" id="KW-0378">Hydrolase</keyword>
<evidence type="ECO:0000259" key="2">
    <source>
        <dbReference type="Pfam" id="PF03061"/>
    </source>
</evidence>
<dbReference type="InterPro" id="IPR003736">
    <property type="entry name" value="PAAI_dom"/>
</dbReference>
<dbReference type="RefSeq" id="WP_200171090.1">
    <property type="nucleotide sequence ID" value="NZ_BAABKQ010000001.1"/>
</dbReference>
<dbReference type="Gene3D" id="3.10.129.10">
    <property type="entry name" value="Hotdog Thioesterase"/>
    <property type="match status" value="1"/>
</dbReference>
<dbReference type="SUPFAM" id="SSF54637">
    <property type="entry name" value="Thioesterase/thiol ester dehydrase-isomerase"/>
    <property type="match status" value="1"/>
</dbReference>
<dbReference type="InterPro" id="IPR029069">
    <property type="entry name" value="HotDog_dom_sf"/>
</dbReference>